<dbReference type="GO" id="GO:0016491">
    <property type="term" value="F:oxidoreductase activity"/>
    <property type="evidence" value="ECO:0007669"/>
    <property type="project" value="UniProtKB-KW"/>
</dbReference>
<keyword evidence="4" id="KW-1185">Reference proteome</keyword>
<dbReference type="InterPro" id="IPR023210">
    <property type="entry name" value="NADP_OxRdtase_dom"/>
</dbReference>
<proteinExistence type="predicted"/>
<dbReference type="HOGENOM" id="CLU_023205_2_1_1"/>
<evidence type="ECO:0000256" key="1">
    <source>
        <dbReference type="ARBA" id="ARBA00023002"/>
    </source>
</evidence>
<accession>A0A0C3LV31</accession>
<feature type="domain" description="NADP-dependent oxidoreductase" evidence="2">
    <location>
        <begin position="28"/>
        <end position="328"/>
    </location>
</feature>
<protein>
    <recommendedName>
        <fullName evidence="2">NADP-dependent oxidoreductase domain-containing protein</fullName>
    </recommendedName>
</protein>
<dbReference type="InterPro" id="IPR036812">
    <property type="entry name" value="NAD(P)_OxRdtase_dom_sf"/>
</dbReference>
<dbReference type="STRING" id="1051891.A0A0C3LV31"/>
<dbReference type="Proteomes" id="UP000054248">
    <property type="component" value="Unassembled WGS sequence"/>
</dbReference>
<reference evidence="3 4" key="1">
    <citation type="submission" date="2014-04" db="EMBL/GenBank/DDBJ databases">
        <authorList>
            <consortium name="DOE Joint Genome Institute"/>
            <person name="Kuo A."/>
            <person name="Girlanda M."/>
            <person name="Perotto S."/>
            <person name="Kohler A."/>
            <person name="Nagy L.G."/>
            <person name="Floudas D."/>
            <person name="Copeland A."/>
            <person name="Barry K.W."/>
            <person name="Cichocki N."/>
            <person name="Veneault-Fourrey C."/>
            <person name="LaButti K."/>
            <person name="Lindquist E.A."/>
            <person name="Lipzen A."/>
            <person name="Lundell T."/>
            <person name="Morin E."/>
            <person name="Murat C."/>
            <person name="Sun H."/>
            <person name="Tunlid A."/>
            <person name="Henrissat B."/>
            <person name="Grigoriev I.V."/>
            <person name="Hibbett D.S."/>
            <person name="Martin F."/>
            <person name="Nordberg H.P."/>
            <person name="Cantor M.N."/>
            <person name="Hua S.X."/>
        </authorList>
    </citation>
    <scope>NUCLEOTIDE SEQUENCE [LARGE SCALE GENOMIC DNA]</scope>
    <source>
        <strain evidence="3 4">MUT 4182</strain>
    </source>
</reference>
<dbReference type="EMBL" id="KN823045">
    <property type="protein sequence ID" value="KIO25247.1"/>
    <property type="molecule type" value="Genomic_DNA"/>
</dbReference>
<organism evidence="3 4">
    <name type="scientific">Tulasnella calospora MUT 4182</name>
    <dbReference type="NCBI Taxonomy" id="1051891"/>
    <lineage>
        <taxon>Eukaryota</taxon>
        <taxon>Fungi</taxon>
        <taxon>Dikarya</taxon>
        <taxon>Basidiomycota</taxon>
        <taxon>Agaricomycotina</taxon>
        <taxon>Agaricomycetes</taxon>
        <taxon>Cantharellales</taxon>
        <taxon>Tulasnellaceae</taxon>
        <taxon>Tulasnella</taxon>
    </lineage>
</organism>
<keyword evidence="1" id="KW-0560">Oxidoreductase</keyword>
<evidence type="ECO:0000313" key="3">
    <source>
        <dbReference type="EMBL" id="KIO25247.1"/>
    </source>
</evidence>
<reference evidence="4" key="2">
    <citation type="submission" date="2015-01" db="EMBL/GenBank/DDBJ databases">
        <title>Evolutionary Origins and Diversification of the Mycorrhizal Mutualists.</title>
        <authorList>
            <consortium name="DOE Joint Genome Institute"/>
            <consortium name="Mycorrhizal Genomics Consortium"/>
            <person name="Kohler A."/>
            <person name="Kuo A."/>
            <person name="Nagy L.G."/>
            <person name="Floudas D."/>
            <person name="Copeland A."/>
            <person name="Barry K.W."/>
            <person name="Cichocki N."/>
            <person name="Veneault-Fourrey C."/>
            <person name="LaButti K."/>
            <person name="Lindquist E.A."/>
            <person name="Lipzen A."/>
            <person name="Lundell T."/>
            <person name="Morin E."/>
            <person name="Murat C."/>
            <person name="Riley R."/>
            <person name="Ohm R."/>
            <person name="Sun H."/>
            <person name="Tunlid A."/>
            <person name="Henrissat B."/>
            <person name="Grigoriev I.V."/>
            <person name="Hibbett D.S."/>
            <person name="Martin F."/>
        </authorList>
    </citation>
    <scope>NUCLEOTIDE SEQUENCE [LARGE SCALE GENOMIC DNA]</scope>
    <source>
        <strain evidence="4">MUT 4182</strain>
    </source>
</reference>
<dbReference type="CDD" id="cd19077">
    <property type="entry name" value="AKR_AKR8A1-2"/>
    <property type="match status" value="1"/>
</dbReference>
<dbReference type="InterPro" id="IPR050791">
    <property type="entry name" value="Aldo-Keto_reductase"/>
</dbReference>
<dbReference type="GO" id="GO:0005737">
    <property type="term" value="C:cytoplasm"/>
    <property type="evidence" value="ECO:0007669"/>
    <property type="project" value="TreeGrafter"/>
</dbReference>
<evidence type="ECO:0000313" key="4">
    <source>
        <dbReference type="Proteomes" id="UP000054248"/>
    </source>
</evidence>
<dbReference type="AlphaFoldDB" id="A0A0C3LV31"/>
<dbReference type="OrthoDB" id="37537at2759"/>
<dbReference type="Pfam" id="PF00248">
    <property type="entry name" value="Aldo_ket_red"/>
    <property type="match status" value="1"/>
</dbReference>
<dbReference type="SUPFAM" id="SSF51430">
    <property type="entry name" value="NAD(P)-linked oxidoreductase"/>
    <property type="match status" value="1"/>
</dbReference>
<gene>
    <name evidence="3" type="ORF">M407DRAFT_244126</name>
</gene>
<dbReference type="PANTHER" id="PTHR43625:SF78">
    <property type="entry name" value="PYRIDOXAL REDUCTASE-RELATED"/>
    <property type="match status" value="1"/>
</dbReference>
<name>A0A0C3LV31_9AGAM</name>
<dbReference type="PANTHER" id="PTHR43625">
    <property type="entry name" value="AFLATOXIN B1 ALDEHYDE REDUCTASE"/>
    <property type="match status" value="1"/>
</dbReference>
<evidence type="ECO:0000259" key="2">
    <source>
        <dbReference type="Pfam" id="PF00248"/>
    </source>
</evidence>
<sequence length="350" mass="38050">MSASTAAGESLSTMLGGSASNIKIHKTGLGLMLLTWTPNPVPDEQSFPAIKAAIDLVPANERLLINSAEFYGGQEHFTANLELLARFFTKYPELADRTFLSVKGGTSGTEIHVVDGSPENLRRSVDAINKALDGKKRLDLFECARVDPKIPIEQVMESLKGLIKEGKFDHIGVSEISAETLKKAAAVAPIASVEIEVSPWSYEEETKKVIATARDLKIPVVAYSPLGRGFLTGQLKKEDLPAGDMRLRFSRFQDEALAHNQKIVDALSAIAQKKGVTNAQLSLAWVSNLGPHMVPIPGSSKVNRVQENFAGGNIKLTEEEVESIKAAVEDVGVKGGRYFDMSKEQEHRWG</sequence>
<dbReference type="Gene3D" id="3.20.20.100">
    <property type="entry name" value="NADP-dependent oxidoreductase domain"/>
    <property type="match status" value="1"/>
</dbReference>